<dbReference type="PIRSF" id="PIRSF039102">
    <property type="entry name" value="Ddl/VanB"/>
    <property type="match status" value="1"/>
</dbReference>
<evidence type="ECO:0000256" key="11">
    <source>
        <dbReference type="ARBA" id="ARBA00023316"/>
    </source>
</evidence>
<comment type="cofactor">
    <cofactor evidence="1">
        <name>Mn(2+)</name>
        <dbReference type="ChEBI" id="CHEBI:29035"/>
    </cofactor>
</comment>
<dbReference type="EC" id="6.3.2.4" evidence="12"/>
<dbReference type="OrthoDB" id="9813261at2"/>
<feature type="binding site" evidence="14">
    <location>
        <position position="276"/>
    </location>
    <ligand>
        <name>Mg(2+)</name>
        <dbReference type="ChEBI" id="CHEBI:18420"/>
        <label>2</label>
    </ligand>
</feature>
<dbReference type="GO" id="GO:0008716">
    <property type="term" value="F:D-alanine-D-alanine ligase activity"/>
    <property type="evidence" value="ECO:0007669"/>
    <property type="project" value="UniProtKB-UniRule"/>
</dbReference>
<feature type="active site" evidence="13">
    <location>
        <position position="152"/>
    </location>
</feature>
<keyword evidence="11 12" id="KW-0961">Cell wall biogenesis/degradation</keyword>
<evidence type="ECO:0000256" key="15">
    <source>
        <dbReference type="PROSITE-ProRule" id="PRU00409"/>
    </source>
</evidence>
<reference evidence="17 18" key="1">
    <citation type="submission" date="2016-10" db="EMBL/GenBank/DDBJ databases">
        <authorList>
            <person name="de Groot N.N."/>
        </authorList>
    </citation>
    <scope>NUCLEOTIDE SEQUENCE [LARGE SCALE GENOMIC DNA]</scope>
    <source>
        <strain evidence="17 18">CGMCC 1.11147</strain>
    </source>
</reference>
<dbReference type="STRING" id="1005944.SAMN05192576_0153"/>
<dbReference type="SUPFAM" id="SSF56059">
    <property type="entry name" value="Glutathione synthetase ATP-binding domain-like"/>
    <property type="match status" value="1"/>
</dbReference>
<dbReference type="Pfam" id="PF07478">
    <property type="entry name" value="Dala_Dala_lig_C"/>
    <property type="match status" value="1"/>
</dbReference>
<dbReference type="PROSITE" id="PS00843">
    <property type="entry name" value="DALA_DALA_LIGASE_1"/>
    <property type="match status" value="1"/>
</dbReference>
<dbReference type="GO" id="GO:0008360">
    <property type="term" value="P:regulation of cell shape"/>
    <property type="evidence" value="ECO:0007669"/>
    <property type="project" value="UniProtKB-KW"/>
</dbReference>
<evidence type="ECO:0000256" key="7">
    <source>
        <dbReference type="ARBA" id="ARBA00022842"/>
    </source>
</evidence>
<evidence type="ECO:0000256" key="13">
    <source>
        <dbReference type="PIRSR" id="PIRSR039102-1"/>
    </source>
</evidence>
<keyword evidence="9 12" id="KW-0573">Peptidoglycan synthesis</keyword>
<keyword evidence="12" id="KW-0963">Cytoplasm</keyword>
<keyword evidence="4 14" id="KW-0479">Metal-binding</keyword>
<evidence type="ECO:0000256" key="9">
    <source>
        <dbReference type="ARBA" id="ARBA00022984"/>
    </source>
</evidence>
<dbReference type="RefSeq" id="WP_091026883.1">
    <property type="nucleotide sequence ID" value="NZ_BKAE01000016.1"/>
</dbReference>
<keyword evidence="6 15" id="KW-0067">ATP-binding</keyword>
<feature type="active site" evidence="13">
    <location>
        <position position="285"/>
    </location>
</feature>
<dbReference type="InterPro" id="IPR011761">
    <property type="entry name" value="ATP-grasp"/>
</dbReference>
<feature type="binding site" evidence="14">
    <location>
        <position position="274"/>
    </location>
    <ligand>
        <name>Mg(2+)</name>
        <dbReference type="ChEBI" id="CHEBI:18420"/>
        <label>2</label>
    </ligand>
</feature>
<evidence type="ECO:0000313" key="18">
    <source>
        <dbReference type="Proteomes" id="UP000199004"/>
    </source>
</evidence>
<dbReference type="Gene3D" id="3.30.470.20">
    <property type="entry name" value="ATP-grasp fold, B domain"/>
    <property type="match status" value="1"/>
</dbReference>
<evidence type="ECO:0000256" key="5">
    <source>
        <dbReference type="ARBA" id="ARBA00022741"/>
    </source>
</evidence>
<evidence type="ECO:0000256" key="10">
    <source>
        <dbReference type="ARBA" id="ARBA00023211"/>
    </source>
</evidence>
<comment type="catalytic activity">
    <reaction evidence="12">
        <text>2 D-alanine + ATP = D-alanyl-D-alanine + ADP + phosphate + H(+)</text>
        <dbReference type="Rhea" id="RHEA:11224"/>
        <dbReference type="ChEBI" id="CHEBI:15378"/>
        <dbReference type="ChEBI" id="CHEBI:30616"/>
        <dbReference type="ChEBI" id="CHEBI:43474"/>
        <dbReference type="ChEBI" id="CHEBI:57416"/>
        <dbReference type="ChEBI" id="CHEBI:57822"/>
        <dbReference type="ChEBI" id="CHEBI:456216"/>
        <dbReference type="EC" id="6.3.2.4"/>
    </reaction>
</comment>
<proteinExistence type="inferred from homology"/>
<evidence type="ECO:0000259" key="16">
    <source>
        <dbReference type="PROSITE" id="PS50975"/>
    </source>
</evidence>
<gene>
    <name evidence="12" type="primary">ddl</name>
    <name evidence="17" type="ORF">SAMN05192576_0153</name>
</gene>
<dbReference type="PROSITE" id="PS50975">
    <property type="entry name" value="ATP_GRASP"/>
    <property type="match status" value="1"/>
</dbReference>
<comment type="cofactor">
    <cofactor evidence="14">
        <name>Mg(2+)</name>
        <dbReference type="ChEBI" id="CHEBI:18420"/>
    </cofactor>
    <cofactor evidence="14">
        <name>Mn(2+)</name>
        <dbReference type="ChEBI" id="CHEBI:29035"/>
    </cofactor>
    <text evidence="14">Binds 2 magnesium or manganese ions per subunit.</text>
</comment>
<dbReference type="Gene3D" id="3.40.50.20">
    <property type="match status" value="1"/>
</dbReference>
<keyword evidence="3 12" id="KW-0436">Ligase</keyword>
<dbReference type="GO" id="GO:0009252">
    <property type="term" value="P:peptidoglycan biosynthetic process"/>
    <property type="evidence" value="ECO:0007669"/>
    <property type="project" value="UniProtKB-UniRule"/>
</dbReference>
<dbReference type="PANTHER" id="PTHR23132">
    <property type="entry name" value="D-ALANINE--D-ALANINE LIGASE"/>
    <property type="match status" value="1"/>
</dbReference>
<feature type="binding site" evidence="14">
    <location>
        <position position="274"/>
    </location>
    <ligand>
        <name>Mg(2+)</name>
        <dbReference type="ChEBI" id="CHEBI:18420"/>
        <label>1</label>
    </ligand>
</feature>
<comment type="function">
    <text evidence="12">Cell wall formation.</text>
</comment>
<evidence type="ECO:0000256" key="12">
    <source>
        <dbReference type="HAMAP-Rule" id="MF_00047"/>
    </source>
</evidence>
<evidence type="ECO:0000256" key="14">
    <source>
        <dbReference type="PIRSR" id="PIRSR039102-3"/>
    </source>
</evidence>
<dbReference type="GO" id="GO:0005524">
    <property type="term" value="F:ATP binding"/>
    <property type="evidence" value="ECO:0007669"/>
    <property type="project" value="UniProtKB-UniRule"/>
</dbReference>
<dbReference type="Proteomes" id="UP000199004">
    <property type="component" value="Unassembled WGS sequence"/>
</dbReference>
<evidence type="ECO:0000256" key="8">
    <source>
        <dbReference type="ARBA" id="ARBA00022960"/>
    </source>
</evidence>
<dbReference type="Gene3D" id="3.30.1490.20">
    <property type="entry name" value="ATP-grasp fold, A domain"/>
    <property type="match status" value="1"/>
</dbReference>
<dbReference type="GO" id="GO:0071555">
    <property type="term" value="P:cell wall organization"/>
    <property type="evidence" value="ECO:0007669"/>
    <property type="project" value="UniProtKB-KW"/>
</dbReference>
<dbReference type="AlphaFoldDB" id="A0A1H0L190"/>
<dbReference type="InterPro" id="IPR000291">
    <property type="entry name" value="D-Ala_lig_Van_CS"/>
</dbReference>
<protein>
    <recommendedName>
        <fullName evidence="12">D-alanine--D-alanine ligase</fullName>
        <ecNumber evidence="12">6.3.2.4</ecNumber>
    </recommendedName>
    <alternativeName>
        <fullName evidence="12">D-Ala-D-Ala ligase</fullName>
    </alternativeName>
    <alternativeName>
        <fullName evidence="12">D-alanylalanine synthetase</fullName>
    </alternativeName>
</protein>
<evidence type="ECO:0000256" key="6">
    <source>
        <dbReference type="ARBA" id="ARBA00022840"/>
    </source>
</evidence>
<dbReference type="GO" id="GO:0046872">
    <property type="term" value="F:metal ion binding"/>
    <property type="evidence" value="ECO:0007669"/>
    <property type="project" value="UniProtKB-KW"/>
</dbReference>
<dbReference type="InterPro" id="IPR011127">
    <property type="entry name" value="Dala_Dala_lig_N"/>
</dbReference>
<dbReference type="EMBL" id="FNIC01000011">
    <property type="protein sequence ID" value="SDO62054.1"/>
    <property type="molecule type" value="Genomic_DNA"/>
</dbReference>
<keyword evidence="5 15" id="KW-0547">Nucleotide-binding</keyword>
<dbReference type="GO" id="GO:0005829">
    <property type="term" value="C:cytosol"/>
    <property type="evidence" value="ECO:0007669"/>
    <property type="project" value="TreeGrafter"/>
</dbReference>
<dbReference type="InterPro" id="IPR005905">
    <property type="entry name" value="D_ala_D_ala"/>
</dbReference>
<comment type="pathway">
    <text evidence="12">Cell wall biogenesis; peptidoglycan biosynthesis.</text>
</comment>
<dbReference type="InterPro" id="IPR016185">
    <property type="entry name" value="PreATP-grasp_dom_sf"/>
</dbReference>
<comment type="similarity">
    <text evidence="2 12">Belongs to the D-alanine--D-alanine ligase family.</text>
</comment>
<dbReference type="PANTHER" id="PTHR23132:SF25">
    <property type="entry name" value="D-ALANINE--D-ALANINE LIGASE A"/>
    <property type="match status" value="1"/>
</dbReference>
<dbReference type="InterPro" id="IPR013815">
    <property type="entry name" value="ATP_grasp_subdomain_1"/>
</dbReference>
<dbReference type="NCBIfam" id="TIGR01205">
    <property type="entry name" value="D_ala_D_alaTIGR"/>
    <property type="match status" value="1"/>
</dbReference>
<evidence type="ECO:0000256" key="2">
    <source>
        <dbReference type="ARBA" id="ARBA00010871"/>
    </source>
</evidence>
<comment type="subcellular location">
    <subcellularLocation>
        <location evidence="12">Cytoplasm</location>
    </subcellularLocation>
</comment>
<name>A0A1H0L190_9ACTN</name>
<keyword evidence="7 14" id="KW-0460">Magnesium</keyword>
<dbReference type="Pfam" id="PF01820">
    <property type="entry name" value="Dala_Dala_lig_N"/>
    <property type="match status" value="2"/>
</dbReference>
<accession>A0A1H0L190</accession>
<organism evidence="17 18">
    <name type="scientific">Nocardioides szechwanensis</name>
    <dbReference type="NCBI Taxonomy" id="1005944"/>
    <lineage>
        <taxon>Bacteria</taxon>
        <taxon>Bacillati</taxon>
        <taxon>Actinomycetota</taxon>
        <taxon>Actinomycetes</taxon>
        <taxon>Propionibacteriales</taxon>
        <taxon>Nocardioidaceae</taxon>
        <taxon>Nocardioides</taxon>
    </lineage>
</organism>
<dbReference type="PROSITE" id="PS00844">
    <property type="entry name" value="DALA_DALA_LIGASE_2"/>
    <property type="match status" value="1"/>
</dbReference>
<sequence length="317" mass="32476">MIRVAVIGGGQSCEHEVSLASAASVAAALDRTSYDVVRLTIDPHGTWLDSGNRPIGLAGAAHVLRSCEVVLPVVHGPRGEDGTLAALCELAGLPYVGSGVGAGAIAMDKWVTKLVAEAVGLATAPGVVLTAATAPTYAWSHPVVVKPVAAGSSHGVTLVDRPELLDQALDAALALDHRVLVEDVMTGREVDIAVLARPDGSRLVSPALEIVAEGLFDHDTKYGGHADFRVPASLTDAEAKGIEDAAVAVFDALGCRGVARVDFFLTAAGPVLNEVNTMPGFTAESQVPKMYAAGGLSYPDLLDLLVRDALAAPAPCG</sequence>
<evidence type="ECO:0000256" key="3">
    <source>
        <dbReference type="ARBA" id="ARBA00022598"/>
    </source>
</evidence>
<dbReference type="UniPathway" id="UPA00219"/>
<feature type="active site" evidence="13">
    <location>
        <position position="14"/>
    </location>
</feature>
<feature type="domain" description="ATP-grasp" evidence="16">
    <location>
        <begin position="113"/>
        <end position="307"/>
    </location>
</feature>
<dbReference type="SUPFAM" id="SSF52440">
    <property type="entry name" value="PreATP-grasp domain"/>
    <property type="match status" value="1"/>
</dbReference>
<feature type="binding site" evidence="14">
    <location>
        <position position="262"/>
    </location>
    <ligand>
        <name>Mg(2+)</name>
        <dbReference type="ChEBI" id="CHEBI:18420"/>
        <label>1</label>
    </ligand>
</feature>
<evidence type="ECO:0000313" key="17">
    <source>
        <dbReference type="EMBL" id="SDO62054.1"/>
    </source>
</evidence>
<evidence type="ECO:0000256" key="4">
    <source>
        <dbReference type="ARBA" id="ARBA00022723"/>
    </source>
</evidence>
<keyword evidence="8 12" id="KW-0133">Cell shape</keyword>
<keyword evidence="18" id="KW-1185">Reference proteome</keyword>
<keyword evidence="10 14" id="KW-0464">Manganese</keyword>
<evidence type="ECO:0000256" key="1">
    <source>
        <dbReference type="ARBA" id="ARBA00001936"/>
    </source>
</evidence>
<dbReference type="HAMAP" id="MF_00047">
    <property type="entry name" value="Dala_Dala_lig"/>
    <property type="match status" value="1"/>
</dbReference>
<dbReference type="InterPro" id="IPR011095">
    <property type="entry name" value="Dala_Dala_lig_C"/>
</dbReference>